<dbReference type="InterPro" id="IPR045269">
    <property type="entry name" value="Atg1-like"/>
</dbReference>
<dbReference type="GO" id="GO:0000407">
    <property type="term" value="C:phagophore assembly site"/>
    <property type="evidence" value="ECO:0007669"/>
    <property type="project" value="TreeGrafter"/>
</dbReference>
<dbReference type="SMART" id="SM00220">
    <property type="entry name" value="S_TKc"/>
    <property type="match status" value="1"/>
</dbReference>
<dbReference type="GO" id="GO:0005524">
    <property type="term" value="F:ATP binding"/>
    <property type="evidence" value="ECO:0007669"/>
    <property type="project" value="UniProtKB-KW"/>
</dbReference>
<dbReference type="GO" id="GO:0005776">
    <property type="term" value="C:autophagosome"/>
    <property type="evidence" value="ECO:0007669"/>
    <property type="project" value="TreeGrafter"/>
</dbReference>
<dbReference type="SUPFAM" id="SSF56112">
    <property type="entry name" value="Protein kinase-like (PK-like)"/>
    <property type="match status" value="1"/>
</dbReference>
<evidence type="ECO:0000256" key="1">
    <source>
        <dbReference type="ARBA" id="ARBA00022679"/>
    </source>
</evidence>
<dbReference type="Gene3D" id="1.10.510.10">
    <property type="entry name" value="Transferase(Phosphotransferase) domain 1"/>
    <property type="match status" value="1"/>
</dbReference>
<name>A0A9W6ZTI2_9STRA</name>
<dbReference type="InterPro" id="IPR000719">
    <property type="entry name" value="Prot_kinase_dom"/>
</dbReference>
<organism evidence="6 7">
    <name type="scientific">Triparma laevis f. inornata</name>
    <dbReference type="NCBI Taxonomy" id="1714386"/>
    <lineage>
        <taxon>Eukaryota</taxon>
        <taxon>Sar</taxon>
        <taxon>Stramenopiles</taxon>
        <taxon>Ochrophyta</taxon>
        <taxon>Bolidophyceae</taxon>
        <taxon>Parmales</taxon>
        <taxon>Triparmaceae</taxon>
        <taxon>Triparma</taxon>
    </lineage>
</organism>
<dbReference type="PANTHER" id="PTHR24348:SF22">
    <property type="entry name" value="NON-SPECIFIC SERINE_THREONINE PROTEIN KINASE"/>
    <property type="match status" value="1"/>
</dbReference>
<sequence length="577" mass="65213">MKGGTHCLSSCAGQEDMTFKPLGMSLIDIPPINNSSFENMVLSCDEVSQISVYQLRMTCESCLNILELLNSTLGDCTNLVTGMLSVNNLNQGRYCCNVIIEGEEEVLQDFAITLSGSPQVSEIEHKAMTTGFVFKVSDSFDGSSHIMKETTCMETSEKKNTLNEYKIIKEIHKKGNVPGVVLTPIMFEEDVRSSMIYKMYKMDLFNFLGIYCKKHRVGGVPESMAVVWLAQLLISLRVLVNTNIIHRDLKLENILLDEFSNVVMTDFELAHQFSDTSNPPQGRNVEIVGTPMYIAPEVGKQEVVDLQKNDIWSLGVIAWELVCETNPWGLFVDKMHPSKIMEHTNNSKGPGPKPKFMSDQYYNFVCNLIQPRLQRFTVEQAMNHQIFKDIDFDNVDTLFPKKMPHAELMCNVEFLDDNLAQQQPQDGNLRRTSESRGFCRSLEKRPRISGHELSSTVTTVNENDDVEMNDVPTRVAKSALQREYSKFKVWQRQQKGVFEQRNKLFKQNLELKAIELKAGMKERAEFLSDAKEGVVGATSGEGKKRGAIRLLTERIESEEGKGAEGGTCYWLGKATRL</sequence>
<accession>A0A9W6ZTI2</accession>
<keyword evidence="2" id="KW-0547">Nucleotide-binding</keyword>
<dbReference type="PROSITE" id="PS00108">
    <property type="entry name" value="PROTEIN_KINASE_ST"/>
    <property type="match status" value="1"/>
</dbReference>
<evidence type="ECO:0000256" key="3">
    <source>
        <dbReference type="ARBA" id="ARBA00022777"/>
    </source>
</evidence>
<evidence type="ECO:0000256" key="2">
    <source>
        <dbReference type="ARBA" id="ARBA00022741"/>
    </source>
</evidence>
<dbReference type="PANTHER" id="PTHR24348">
    <property type="entry name" value="SERINE/THREONINE-PROTEIN KINASE UNC-51-RELATED"/>
    <property type="match status" value="1"/>
</dbReference>
<feature type="domain" description="Protein kinase" evidence="5">
    <location>
        <begin position="119"/>
        <end position="387"/>
    </location>
</feature>
<dbReference type="GO" id="GO:0004674">
    <property type="term" value="F:protein serine/threonine kinase activity"/>
    <property type="evidence" value="ECO:0007669"/>
    <property type="project" value="InterPro"/>
</dbReference>
<dbReference type="GO" id="GO:0016020">
    <property type="term" value="C:membrane"/>
    <property type="evidence" value="ECO:0007669"/>
    <property type="project" value="TreeGrafter"/>
</dbReference>
<keyword evidence="3" id="KW-0418">Kinase</keyword>
<dbReference type="PROSITE" id="PS50011">
    <property type="entry name" value="PROTEIN_KINASE_DOM"/>
    <property type="match status" value="1"/>
</dbReference>
<evidence type="ECO:0000313" key="7">
    <source>
        <dbReference type="Proteomes" id="UP001162640"/>
    </source>
</evidence>
<dbReference type="Pfam" id="PF00069">
    <property type="entry name" value="Pkinase"/>
    <property type="match status" value="1"/>
</dbReference>
<dbReference type="GO" id="GO:0010506">
    <property type="term" value="P:regulation of autophagy"/>
    <property type="evidence" value="ECO:0007669"/>
    <property type="project" value="InterPro"/>
</dbReference>
<evidence type="ECO:0000313" key="6">
    <source>
        <dbReference type="EMBL" id="GMH56304.1"/>
    </source>
</evidence>
<dbReference type="InterPro" id="IPR011009">
    <property type="entry name" value="Kinase-like_dom_sf"/>
</dbReference>
<keyword evidence="4" id="KW-0067">ATP-binding</keyword>
<evidence type="ECO:0000256" key="4">
    <source>
        <dbReference type="ARBA" id="ARBA00022840"/>
    </source>
</evidence>
<dbReference type="GO" id="GO:0005829">
    <property type="term" value="C:cytosol"/>
    <property type="evidence" value="ECO:0007669"/>
    <property type="project" value="TreeGrafter"/>
</dbReference>
<dbReference type="GO" id="GO:0000045">
    <property type="term" value="P:autophagosome assembly"/>
    <property type="evidence" value="ECO:0007669"/>
    <property type="project" value="TreeGrafter"/>
</dbReference>
<keyword evidence="1" id="KW-0808">Transferase</keyword>
<protein>
    <recommendedName>
        <fullName evidence="5">Protein kinase domain-containing protein</fullName>
    </recommendedName>
</protein>
<dbReference type="EMBL" id="BLQM01000050">
    <property type="protein sequence ID" value="GMH56304.1"/>
    <property type="molecule type" value="Genomic_DNA"/>
</dbReference>
<dbReference type="InterPro" id="IPR008271">
    <property type="entry name" value="Ser/Thr_kinase_AS"/>
</dbReference>
<proteinExistence type="predicted"/>
<comment type="caution">
    <text evidence="6">The sequence shown here is derived from an EMBL/GenBank/DDBJ whole genome shotgun (WGS) entry which is preliminary data.</text>
</comment>
<evidence type="ECO:0000259" key="5">
    <source>
        <dbReference type="PROSITE" id="PS50011"/>
    </source>
</evidence>
<dbReference type="Proteomes" id="UP001162640">
    <property type="component" value="Unassembled WGS sequence"/>
</dbReference>
<reference evidence="7" key="1">
    <citation type="journal article" date="2023" name="Commun. Biol.">
        <title>Genome analysis of Parmales, the sister group of diatoms, reveals the evolutionary specialization of diatoms from phago-mixotrophs to photoautotrophs.</title>
        <authorList>
            <person name="Ban H."/>
            <person name="Sato S."/>
            <person name="Yoshikawa S."/>
            <person name="Yamada K."/>
            <person name="Nakamura Y."/>
            <person name="Ichinomiya M."/>
            <person name="Sato N."/>
            <person name="Blanc-Mathieu R."/>
            <person name="Endo H."/>
            <person name="Kuwata A."/>
            <person name="Ogata H."/>
        </authorList>
    </citation>
    <scope>NUCLEOTIDE SEQUENCE [LARGE SCALE GENOMIC DNA]</scope>
</reference>
<dbReference type="AlphaFoldDB" id="A0A9W6ZTI2"/>
<gene>
    <name evidence="6" type="ORF">TL16_g02103</name>
</gene>